<reference evidence="1 2" key="1">
    <citation type="submission" date="2018-02" db="EMBL/GenBank/DDBJ databases">
        <title>Genome sequence of the basidiomycete white-rot fungus Phlebia centrifuga.</title>
        <authorList>
            <person name="Granchi Z."/>
            <person name="Peng M."/>
            <person name="de Vries R.P."/>
            <person name="Hilden K."/>
            <person name="Makela M.R."/>
            <person name="Grigoriev I."/>
            <person name="Riley R."/>
        </authorList>
    </citation>
    <scope>NUCLEOTIDE SEQUENCE [LARGE SCALE GENOMIC DNA]</scope>
    <source>
        <strain evidence="1 2">FBCC195</strain>
    </source>
</reference>
<evidence type="ECO:0000313" key="1">
    <source>
        <dbReference type="EMBL" id="PSR70471.1"/>
    </source>
</evidence>
<comment type="caution">
    <text evidence="1">The sequence shown here is derived from an EMBL/GenBank/DDBJ whole genome shotgun (WGS) entry which is preliminary data.</text>
</comment>
<accession>A0A2R6NDR7</accession>
<evidence type="ECO:0000313" key="2">
    <source>
        <dbReference type="Proteomes" id="UP000186601"/>
    </source>
</evidence>
<sequence length="49" mass="5746">MRDYYEAKTQGKGVQIIGRPDEAFRRPEEVVKNIKSKKDKRSTISTWGF</sequence>
<dbReference type="EMBL" id="MLYV02001350">
    <property type="protein sequence ID" value="PSR70471.1"/>
    <property type="molecule type" value="Genomic_DNA"/>
</dbReference>
<dbReference type="Proteomes" id="UP000186601">
    <property type="component" value="Unassembled WGS sequence"/>
</dbReference>
<name>A0A2R6NDR7_9APHY</name>
<protein>
    <submittedName>
        <fullName evidence="1">Uncharacterized protein</fullName>
    </submittedName>
</protein>
<dbReference type="OrthoDB" id="3232296at2759"/>
<dbReference type="AlphaFoldDB" id="A0A2R6NDR7"/>
<gene>
    <name evidence="1" type="ORF">PHLCEN_2v13622</name>
</gene>
<proteinExistence type="predicted"/>
<organism evidence="1 2">
    <name type="scientific">Hermanssonia centrifuga</name>
    <dbReference type="NCBI Taxonomy" id="98765"/>
    <lineage>
        <taxon>Eukaryota</taxon>
        <taxon>Fungi</taxon>
        <taxon>Dikarya</taxon>
        <taxon>Basidiomycota</taxon>
        <taxon>Agaricomycotina</taxon>
        <taxon>Agaricomycetes</taxon>
        <taxon>Polyporales</taxon>
        <taxon>Meruliaceae</taxon>
        <taxon>Hermanssonia</taxon>
    </lineage>
</organism>
<keyword evidence="2" id="KW-1185">Reference proteome</keyword>